<dbReference type="GeneID" id="105981492"/>
<dbReference type="AlphaFoldDB" id="A0A1S3EP26"/>
<dbReference type="RefSeq" id="XP_012866138.1">
    <property type="nucleotide sequence ID" value="XM_013010684.1"/>
</dbReference>
<dbReference type="FunCoup" id="A0A1S3EP26">
    <property type="interactions" value="4"/>
</dbReference>
<proteinExistence type="inferred from homology"/>
<feature type="domain" description="Lipid-binding serum glycoprotein N-terminal" evidence="3">
    <location>
        <begin position="109"/>
        <end position="225"/>
    </location>
</feature>
<dbReference type="SUPFAM" id="SSF55394">
    <property type="entry name" value="Bactericidal permeability-increasing protein, BPI"/>
    <property type="match status" value="2"/>
</dbReference>
<dbReference type="InterPro" id="IPR051660">
    <property type="entry name" value="BPI_fold-BPI/LBP"/>
</dbReference>
<evidence type="ECO:0000313" key="5">
    <source>
        <dbReference type="RefSeq" id="XP_012866138.1"/>
    </source>
</evidence>
<protein>
    <submittedName>
        <fullName evidence="5">Uncharacterized protein LOC105981492</fullName>
    </submittedName>
</protein>
<dbReference type="Proteomes" id="UP000081671">
    <property type="component" value="Unplaced"/>
</dbReference>
<dbReference type="InterPro" id="IPR017942">
    <property type="entry name" value="Lipid-bd_serum_glycop_N"/>
</dbReference>
<dbReference type="PANTHER" id="PTHR46019">
    <property type="entry name" value="BPI FOLD-CONTAINING FAMILY B MEMBER 4-RELATED"/>
    <property type="match status" value="1"/>
</dbReference>
<dbReference type="KEGG" id="dord:105981492"/>
<dbReference type="STRING" id="10020.ENSDORP00000026932"/>
<keyword evidence="2" id="KW-0732">Signal</keyword>
<sequence length="490" mass="54101">MLLLWGPLLCWALLPQAQGEAHSILFLRISTTKLQTNISDLLEKHEVLGGLVRMPVLGAAGKGVPVLHRLPFVSDDLSNKKGGLDLSLVSDLLSGRKFPVLEELLQAGGLVIEDAQGPEITLDILSDSLLQVTLRCKLYLSLQEILWLKIIKNIRIGIRLEQVGNKTQVALEECHVPPGYLDIEILQQTDSLLLNKLLQLLSNVLDKFLPYLLQKLVCPTVTTLIKLLLEDLLHISLPPIIEGPNDFQYYVTSTEFTEEAILMRVLLVTPCGPDQPAPQAEPAPSVSLPQLSQGSMADLVFGLEVYNNLLRCLCTRTHVAPVDSLNEIAANLMKLLSVREPGLKASNQSTENLDLVIRTQDPPAVHLDGRRATVTQQGSLLLLGPNATSSNSVSWQLLSKAVFSSKDQKLELQFNPHRAKVTLGAYPAGLKEQEESLKGLLLTLLKRSFLPQHNKWLRECGLPLPHIKGVSFSQAQMEFSQVYMLLTVPE</sequence>
<name>A0A1S3EP26_DIPOR</name>
<dbReference type="PANTHER" id="PTHR46019:SF7">
    <property type="entry name" value="BPI FOLD CONTAINING FAMILY B, MEMBER 5"/>
    <property type="match status" value="1"/>
</dbReference>
<evidence type="ECO:0000259" key="3">
    <source>
        <dbReference type="Pfam" id="PF01273"/>
    </source>
</evidence>
<feature type="signal peptide" evidence="2">
    <location>
        <begin position="1"/>
        <end position="19"/>
    </location>
</feature>
<gene>
    <name evidence="5" type="primary">LOC105981492</name>
</gene>
<feature type="chain" id="PRO_5010295386" evidence="2">
    <location>
        <begin position="20"/>
        <end position="490"/>
    </location>
</feature>
<dbReference type="Gene3D" id="3.15.20.10">
    <property type="entry name" value="Bactericidal permeability-increasing protein, domain 2"/>
    <property type="match status" value="1"/>
</dbReference>
<evidence type="ECO:0000313" key="4">
    <source>
        <dbReference type="Proteomes" id="UP000081671"/>
    </source>
</evidence>
<organism evidence="4 5">
    <name type="scientific">Dipodomys ordii</name>
    <name type="common">Ord's kangaroo rat</name>
    <dbReference type="NCBI Taxonomy" id="10020"/>
    <lineage>
        <taxon>Eukaryota</taxon>
        <taxon>Metazoa</taxon>
        <taxon>Chordata</taxon>
        <taxon>Craniata</taxon>
        <taxon>Vertebrata</taxon>
        <taxon>Euteleostomi</taxon>
        <taxon>Mammalia</taxon>
        <taxon>Eutheria</taxon>
        <taxon>Euarchontoglires</taxon>
        <taxon>Glires</taxon>
        <taxon>Rodentia</taxon>
        <taxon>Castorimorpha</taxon>
        <taxon>Heteromyidae</taxon>
        <taxon>Dipodomyinae</taxon>
        <taxon>Dipodomys</taxon>
    </lineage>
</organism>
<accession>A0A1S3EP26</accession>
<dbReference type="GO" id="GO:0008289">
    <property type="term" value="F:lipid binding"/>
    <property type="evidence" value="ECO:0007669"/>
    <property type="project" value="InterPro"/>
</dbReference>
<evidence type="ECO:0000256" key="2">
    <source>
        <dbReference type="SAM" id="SignalP"/>
    </source>
</evidence>
<dbReference type="InParanoid" id="A0A1S3EP26"/>
<keyword evidence="4" id="KW-1185">Reference proteome</keyword>
<reference evidence="5" key="1">
    <citation type="submission" date="2025-08" db="UniProtKB">
        <authorList>
            <consortium name="RefSeq"/>
        </authorList>
    </citation>
    <scope>IDENTIFICATION</scope>
    <source>
        <tissue evidence="5">Kidney</tissue>
    </source>
</reference>
<dbReference type="OrthoDB" id="9836509at2759"/>
<dbReference type="Pfam" id="PF01273">
    <property type="entry name" value="LBP_BPI_CETP"/>
    <property type="match status" value="1"/>
</dbReference>
<dbReference type="InterPro" id="IPR017943">
    <property type="entry name" value="Bactericidal_perm-incr_a/b_dom"/>
</dbReference>
<evidence type="ECO:0000256" key="1">
    <source>
        <dbReference type="ARBA" id="ARBA00007292"/>
    </source>
</evidence>
<comment type="similarity">
    <text evidence="1">Belongs to the BPI/LBP/Plunc superfamily. BPI/LBP family.</text>
</comment>
<dbReference type="Gene3D" id="3.15.10.10">
    <property type="entry name" value="Bactericidal permeability-increasing protein, domain 1"/>
    <property type="match status" value="1"/>
</dbReference>